<feature type="transmembrane region" description="Helical" evidence="1">
    <location>
        <begin position="42"/>
        <end position="59"/>
    </location>
</feature>
<evidence type="ECO:0000313" key="4">
    <source>
        <dbReference type="Proteomes" id="UP001147830"/>
    </source>
</evidence>
<gene>
    <name evidence="3" type="ORF">NYR02_07145</name>
</gene>
<feature type="transmembrane region" description="Helical" evidence="1">
    <location>
        <begin position="159"/>
        <end position="182"/>
    </location>
</feature>
<dbReference type="PANTHER" id="PTHR19353:SF19">
    <property type="entry name" value="DELTA(5) FATTY ACID DESATURASE C-RELATED"/>
    <property type="match status" value="1"/>
</dbReference>
<dbReference type="Proteomes" id="UP001147830">
    <property type="component" value="Unassembled WGS sequence"/>
</dbReference>
<reference evidence="3" key="2">
    <citation type="submission" date="2022-08" db="EMBL/GenBank/DDBJ databases">
        <authorList>
            <person name="Dong C."/>
        </authorList>
    </citation>
    <scope>NUCLEOTIDE SEQUENCE</scope>
    <source>
        <strain evidence="3">59MF3M-4</strain>
    </source>
</reference>
<keyword evidence="4" id="KW-1185">Reference proteome</keyword>
<feature type="transmembrane region" description="Helical" evidence="1">
    <location>
        <begin position="65"/>
        <end position="84"/>
    </location>
</feature>
<proteinExistence type="predicted"/>
<keyword evidence="1" id="KW-0472">Membrane</keyword>
<accession>A0A9X2WE88</accession>
<protein>
    <submittedName>
        <fullName evidence="3">Acyl-CoA desaturase</fullName>
    </submittedName>
</protein>
<dbReference type="PANTHER" id="PTHR19353">
    <property type="entry name" value="FATTY ACID DESATURASE 2"/>
    <property type="match status" value="1"/>
</dbReference>
<dbReference type="GO" id="GO:0016717">
    <property type="term" value="F:oxidoreductase activity, acting on paired donors, with oxidation of a pair of donors resulting in the reduction of molecular oxygen to two molecules of water"/>
    <property type="evidence" value="ECO:0007669"/>
    <property type="project" value="TreeGrafter"/>
</dbReference>
<dbReference type="CDD" id="cd03506">
    <property type="entry name" value="Delta6-FADS-like"/>
    <property type="match status" value="1"/>
</dbReference>
<dbReference type="EMBL" id="JAOANI010000014">
    <property type="protein sequence ID" value="MCT7358792.1"/>
    <property type="molecule type" value="Genomic_DNA"/>
</dbReference>
<dbReference type="GO" id="GO:0016020">
    <property type="term" value="C:membrane"/>
    <property type="evidence" value="ECO:0007669"/>
    <property type="project" value="TreeGrafter"/>
</dbReference>
<evidence type="ECO:0000313" key="3">
    <source>
        <dbReference type="EMBL" id="MCT7358792.1"/>
    </source>
</evidence>
<evidence type="ECO:0000256" key="1">
    <source>
        <dbReference type="SAM" id="Phobius"/>
    </source>
</evidence>
<comment type="caution">
    <text evidence="3">The sequence shown here is derived from an EMBL/GenBank/DDBJ whole genome shotgun (WGS) entry which is preliminary data.</text>
</comment>
<keyword evidence="1" id="KW-1133">Transmembrane helix</keyword>
<dbReference type="AlphaFoldDB" id="A0A9X2WE88"/>
<dbReference type="RefSeq" id="WP_260975676.1">
    <property type="nucleotide sequence ID" value="NZ_JAOANI010000014.1"/>
</dbReference>
<dbReference type="Pfam" id="PF00487">
    <property type="entry name" value="FA_desaturase"/>
    <property type="match status" value="1"/>
</dbReference>
<organism evidence="3 4">
    <name type="scientific">Thalassolituus pacificus</name>
    <dbReference type="NCBI Taxonomy" id="2975440"/>
    <lineage>
        <taxon>Bacteria</taxon>
        <taxon>Pseudomonadati</taxon>
        <taxon>Pseudomonadota</taxon>
        <taxon>Gammaproteobacteria</taxon>
        <taxon>Oceanospirillales</taxon>
        <taxon>Oceanospirillaceae</taxon>
        <taxon>Thalassolituus</taxon>
    </lineage>
</organism>
<dbReference type="InterPro" id="IPR012171">
    <property type="entry name" value="Fatty_acid_desaturase"/>
</dbReference>
<evidence type="ECO:0000259" key="2">
    <source>
        <dbReference type="Pfam" id="PF00487"/>
    </source>
</evidence>
<dbReference type="PIRSF" id="PIRSF015921">
    <property type="entry name" value="FA_sphinglp_des"/>
    <property type="match status" value="1"/>
</dbReference>
<feature type="transmembrane region" description="Helical" evidence="1">
    <location>
        <begin position="203"/>
        <end position="221"/>
    </location>
</feature>
<keyword evidence="1" id="KW-0812">Transmembrane</keyword>
<sequence>MNQVHFSPGQRPVYQQLSTQVNQYFQQQNIAKSGDRRLFRKAVVILLLFSSSYAALLLLPSPWSLIAWFIHGIATALVGFNVMHDGAHESFSGSRRLNRLAALTFNLIGSNRFYWAQKHNRNHHSFTNVDDVDEDIDALGLFRMSPHQRRFWFHRYQHIYVWLLYTLTSLFWFFALDYKAYFRQKIAQRGFSQRLSLTDHVEFWASKLLYLLVYIALPLSLSDTSTVITGFLLMHAVLGFLFAVVFQLAHIVDQAEFPQPDANGAMSDEWAAHQLRTTVDFATQNRFLTWALGGLNFQVEHHLFPRVSHVHYPALHQLLQASCSAQGHPIRSYPSLWAALKGHYCHLHQLGRYD</sequence>
<reference evidence="3" key="1">
    <citation type="journal article" date="2022" name="Front. Microbiol.">
        <title>Genome-based taxonomic rearrangement of Oceanobacter-related bacteria including the description of Thalassolituus hydrocarbonoclasticus sp. nov. and Thalassolituus pacificus sp. nov. and emended description of the genus Thalassolituus.</title>
        <authorList>
            <person name="Dong C."/>
            <person name="Wei L."/>
            <person name="Wang J."/>
            <person name="Lai Q."/>
            <person name="Huang Z."/>
            <person name="Shao Z."/>
        </authorList>
    </citation>
    <scope>NUCLEOTIDE SEQUENCE</scope>
    <source>
        <strain evidence="3">59MF3M-4</strain>
    </source>
</reference>
<name>A0A9X2WE88_9GAMM</name>
<dbReference type="GO" id="GO:0008610">
    <property type="term" value="P:lipid biosynthetic process"/>
    <property type="evidence" value="ECO:0007669"/>
    <property type="project" value="UniProtKB-ARBA"/>
</dbReference>
<dbReference type="InterPro" id="IPR005804">
    <property type="entry name" value="FA_desaturase_dom"/>
</dbReference>
<feature type="domain" description="Fatty acid desaturase" evidence="2">
    <location>
        <begin position="63"/>
        <end position="333"/>
    </location>
</feature>
<feature type="transmembrane region" description="Helical" evidence="1">
    <location>
        <begin position="227"/>
        <end position="249"/>
    </location>
</feature>